<name>A0A0G1K3F1_9BACT</name>
<dbReference type="EMBL" id="LCHU01000001">
    <property type="protein sequence ID" value="KKT42349.1"/>
    <property type="molecule type" value="Genomic_DNA"/>
</dbReference>
<dbReference type="GO" id="GO:0006412">
    <property type="term" value="P:translation"/>
    <property type="evidence" value="ECO:0007669"/>
    <property type="project" value="UniProtKB-UniRule"/>
</dbReference>
<comment type="caution">
    <text evidence="6">The sequence shown here is derived from an EMBL/GenBank/DDBJ whole genome shotgun (WGS) entry which is preliminary data.</text>
</comment>
<comment type="subunit">
    <text evidence="4">Part of the 50S ribosomal subunit. Contacts protein L20.</text>
</comment>
<evidence type="ECO:0000313" key="6">
    <source>
        <dbReference type="EMBL" id="KKT42349.1"/>
    </source>
</evidence>
<dbReference type="SUPFAM" id="SSF141091">
    <property type="entry name" value="L21p-like"/>
    <property type="match status" value="1"/>
</dbReference>
<dbReference type="PATRIC" id="fig|1618647.3.peg.74"/>
<evidence type="ECO:0000313" key="7">
    <source>
        <dbReference type="Proteomes" id="UP000034736"/>
    </source>
</evidence>
<dbReference type="GO" id="GO:1990904">
    <property type="term" value="C:ribonucleoprotein complex"/>
    <property type="evidence" value="ECO:0007669"/>
    <property type="project" value="UniProtKB-KW"/>
</dbReference>
<dbReference type="Proteomes" id="UP000034736">
    <property type="component" value="Unassembled WGS sequence"/>
</dbReference>
<dbReference type="GO" id="GO:0019843">
    <property type="term" value="F:rRNA binding"/>
    <property type="evidence" value="ECO:0007669"/>
    <property type="project" value="UniProtKB-UniRule"/>
</dbReference>
<dbReference type="PANTHER" id="PTHR21349:SF0">
    <property type="entry name" value="LARGE RIBOSOMAL SUBUNIT PROTEIN BL21M"/>
    <property type="match status" value="1"/>
</dbReference>
<evidence type="ECO:0000256" key="1">
    <source>
        <dbReference type="ARBA" id="ARBA00008563"/>
    </source>
</evidence>
<keyword evidence="2 4" id="KW-0689">Ribosomal protein</keyword>
<proteinExistence type="inferred from homology"/>
<dbReference type="GO" id="GO:0005737">
    <property type="term" value="C:cytoplasm"/>
    <property type="evidence" value="ECO:0007669"/>
    <property type="project" value="UniProtKB-ARBA"/>
</dbReference>
<dbReference type="Pfam" id="PF00829">
    <property type="entry name" value="Ribosomal_L21p"/>
    <property type="match status" value="1"/>
</dbReference>
<keyword evidence="3 4" id="KW-0687">Ribonucleoprotein</keyword>
<dbReference type="GO" id="GO:0005840">
    <property type="term" value="C:ribosome"/>
    <property type="evidence" value="ECO:0007669"/>
    <property type="project" value="UniProtKB-KW"/>
</dbReference>
<dbReference type="AlphaFoldDB" id="A0A0G1K3F1"/>
<protein>
    <recommendedName>
        <fullName evidence="4">Large ribosomal subunit protein bL21</fullName>
    </recommendedName>
</protein>
<gene>
    <name evidence="4" type="primary">rplU</name>
    <name evidence="6" type="ORF">UW30_C0001G0074</name>
</gene>
<reference evidence="6 7" key="1">
    <citation type="journal article" date="2015" name="Nature">
        <title>rRNA introns, odd ribosomes, and small enigmatic genomes across a large radiation of phyla.</title>
        <authorList>
            <person name="Brown C.T."/>
            <person name="Hug L.A."/>
            <person name="Thomas B.C."/>
            <person name="Sharon I."/>
            <person name="Castelle C.J."/>
            <person name="Singh A."/>
            <person name="Wilkins M.J."/>
            <person name="Williams K.H."/>
            <person name="Banfield J.F."/>
        </authorList>
    </citation>
    <scope>NUCLEOTIDE SEQUENCE [LARGE SCALE GENOMIC DNA]</scope>
</reference>
<sequence>MKLAVIETGGKQYLVSAGQKIMIEKISDETGLPAKAGGKLTFDKVLMLADLPAQAGGEPIVEVGKPYLAGKKVSAELTEQKRLPKVITYKYHSKNRYRNKKGHRQSVTMVKILAV</sequence>
<dbReference type="InterPro" id="IPR001787">
    <property type="entry name" value="Ribosomal_bL21"/>
</dbReference>
<keyword evidence="4 5" id="KW-0699">rRNA-binding</keyword>
<dbReference type="NCBIfam" id="TIGR00061">
    <property type="entry name" value="L21"/>
    <property type="match status" value="1"/>
</dbReference>
<dbReference type="STRING" id="1618647.UW30_C0001G0074"/>
<evidence type="ECO:0000256" key="5">
    <source>
        <dbReference type="RuleBase" id="RU000562"/>
    </source>
</evidence>
<dbReference type="PANTHER" id="PTHR21349">
    <property type="entry name" value="50S RIBOSOMAL PROTEIN L21"/>
    <property type="match status" value="1"/>
</dbReference>
<accession>A0A0G1K3F1</accession>
<dbReference type="GO" id="GO:0003735">
    <property type="term" value="F:structural constituent of ribosome"/>
    <property type="evidence" value="ECO:0007669"/>
    <property type="project" value="InterPro"/>
</dbReference>
<evidence type="ECO:0000256" key="2">
    <source>
        <dbReference type="ARBA" id="ARBA00022980"/>
    </source>
</evidence>
<dbReference type="InterPro" id="IPR028909">
    <property type="entry name" value="bL21-like"/>
</dbReference>
<organism evidence="6 7">
    <name type="scientific">Candidatus Giovannonibacteria bacterium GW2011_GWA2_44_13b</name>
    <dbReference type="NCBI Taxonomy" id="1618647"/>
    <lineage>
        <taxon>Bacteria</taxon>
        <taxon>Candidatus Giovannoniibacteriota</taxon>
    </lineage>
</organism>
<evidence type="ECO:0000256" key="4">
    <source>
        <dbReference type="HAMAP-Rule" id="MF_01363"/>
    </source>
</evidence>
<dbReference type="HAMAP" id="MF_01363">
    <property type="entry name" value="Ribosomal_bL21"/>
    <property type="match status" value="1"/>
</dbReference>
<dbReference type="InterPro" id="IPR036164">
    <property type="entry name" value="bL21-like_sf"/>
</dbReference>
<comment type="function">
    <text evidence="4 5">This protein binds to 23S rRNA in the presence of protein L20.</text>
</comment>
<keyword evidence="4 5" id="KW-0694">RNA-binding</keyword>
<evidence type="ECO:0000256" key="3">
    <source>
        <dbReference type="ARBA" id="ARBA00023274"/>
    </source>
</evidence>
<comment type="similarity">
    <text evidence="1 4 5">Belongs to the bacterial ribosomal protein bL21 family.</text>
</comment>